<keyword evidence="8 13" id="KW-0560">Oxidoreductase</keyword>
<keyword evidence="5 14" id="KW-0812">Transmembrane</keyword>
<protein>
    <submittedName>
        <fullName evidence="15">Cytochrome P450 CYP71_2</fullName>
    </submittedName>
</protein>
<name>A0A1X9H7V4_TRIWF</name>
<dbReference type="Pfam" id="PF00067">
    <property type="entry name" value="p450"/>
    <property type="match status" value="1"/>
</dbReference>
<keyword evidence="10 13" id="KW-0503">Monooxygenase</keyword>
<dbReference type="CDD" id="cd20654">
    <property type="entry name" value="CYP82"/>
    <property type="match status" value="1"/>
</dbReference>
<evidence type="ECO:0000256" key="14">
    <source>
        <dbReference type="SAM" id="Phobius"/>
    </source>
</evidence>
<evidence type="ECO:0000313" key="15">
    <source>
        <dbReference type="EMBL" id="ANA05285.1"/>
    </source>
</evidence>
<dbReference type="FunFam" id="1.10.630.10:FF:000026">
    <property type="entry name" value="Cytochrome P450 82C4"/>
    <property type="match status" value="1"/>
</dbReference>
<dbReference type="InterPro" id="IPR050651">
    <property type="entry name" value="Plant_Cytochrome_P450_Monoox"/>
</dbReference>
<dbReference type="GO" id="GO:0005506">
    <property type="term" value="F:iron ion binding"/>
    <property type="evidence" value="ECO:0007669"/>
    <property type="project" value="InterPro"/>
</dbReference>
<dbReference type="InterPro" id="IPR002401">
    <property type="entry name" value="Cyt_P450_E_grp-I"/>
</dbReference>
<evidence type="ECO:0000256" key="3">
    <source>
        <dbReference type="ARBA" id="ARBA00010617"/>
    </source>
</evidence>
<keyword evidence="9 12" id="KW-0408">Iron</keyword>
<dbReference type="SUPFAM" id="SSF48264">
    <property type="entry name" value="Cytochrome P450"/>
    <property type="match status" value="1"/>
</dbReference>
<keyword evidence="4 12" id="KW-0349">Heme</keyword>
<dbReference type="EMBL" id="KU061281">
    <property type="protein sequence ID" value="ANA05285.1"/>
    <property type="molecule type" value="mRNA"/>
</dbReference>
<dbReference type="InterPro" id="IPR036396">
    <property type="entry name" value="Cyt_P450_sf"/>
</dbReference>
<keyword evidence="6 12" id="KW-0479">Metal-binding</keyword>
<dbReference type="PRINTS" id="PR00385">
    <property type="entry name" value="P450"/>
</dbReference>
<evidence type="ECO:0000256" key="9">
    <source>
        <dbReference type="ARBA" id="ARBA00023004"/>
    </source>
</evidence>
<dbReference type="PRINTS" id="PR00463">
    <property type="entry name" value="EP450I"/>
</dbReference>
<evidence type="ECO:0000256" key="6">
    <source>
        <dbReference type="ARBA" id="ARBA00022723"/>
    </source>
</evidence>
<proteinExistence type="evidence at transcript level"/>
<dbReference type="GO" id="GO:0004497">
    <property type="term" value="F:monooxygenase activity"/>
    <property type="evidence" value="ECO:0007669"/>
    <property type="project" value="UniProtKB-KW"/>
</dbReference>
<dbReference type="PANTHER" id="PTHR47947">
    <property type="entry name" value="CYTOCHROME P450 82C3-RELATED"/>
    <property type="match status" value="1"/>
</dbReference>
<dbReference type="GO" id="GO:0016705">
    <property type="term" value="F:oxidoreductase activity, acting on paired donors, with incorporation or reduction of molecular oxygen"/>
    <property type="evidence" value="ECO:0007669"/>
    <property type="project" value="InterPro"/>
</dbReference>
<feature type="binding site" description="axial binding residue" evidence="12">
    <location>
        <position position="464"/>
    </location>
    <ligand>
        <name>heme</name>
        <dbReference type="ChEBI" id="CHEBI:30413"/>
    </ligand>
    <ligandPart>
        <name>Fe</name>
        <dbReference type="ChEBI" id="CHEBI:18248"/>
    </ligandPart>
</feature>
<accession>A0A1X9H7V4</accession>
<evidence type="ECO:0000256" key="2">
    <source>
        <dbReference type="ARBA" id="ARBA00004370"/>
    </source>
</evidence>
<sequence>MDFALPLPTNVIVAITLACTLLVYYFFTKPKHPQNNKKSPPEAKGALPFIGHLHLLARSSKSAYKILGEMADKIGPTFILKLGVHRTLIVSTPEIAKECFTTNDRIFATRPTSMAADILGYHYAMFAISPYGPYWREMRKIATVELLSNHRIDLLREVLKSEVRTPINKIRKQMNTNETAVKMDLKQWLEDLNLNMITRVIAGKRCVGAKTKAEKEEYERIQKGLKELLALAGSFAVGDALPFLRRFDIGGVEKAMRRTSKEMDGILQEWLNEHKQKRASGKVEGTQDFIDVMLSICDRDAVKSSSHDADTIIKATCLSLVLGGAETSTMALTWAISLLLNNPPELKKAQQELDTCVGRDRRIEDSDLQKLVYIPAIIKETLRIYPPSALDAPHMSTEDCTIDGFHIPAGTQLLVNIAKVNHDPRAWPNPEEFKPERFLTTHKHIDFRGQDFELLPFGSGRRVCPGIPLANQSILLTLSNLLHEFDIASPTGGPVDMTEGLGFTLFRANPLEVLLTPRLPAHLYA</sequence>
<dbReference type="Gene3D" id="1.10.630.10">
    <property type="entry name" value="Cytochrome P450"/>
    <property type="match status" value="1"/>
</dbReference>
<comment type="cofactor">
    <cofactor evidence="1 12">
        <name>heme</name>
        <dbReference type="ChEBI" id="CHEBI:30413"/>
    </cofactor>
</comment>
<reference evidence="15" key="1">
    <citation type="submission" date="2015-11" db="EMBL/GenBank/DDBJ databases">
        <title>Cytochromes P450 of the CYP71 clan from Tripterygium wilfordii (Celastraceae).</title>
        <authorList>
            <person name="Hamberger B."/>
            <person name="Andersen-Ranberg J."/>
            <person name="Hamberger B."/>
        </authorList>
    </citation>
    <scope>NUCLEOTIDE SEQUENCE</scope>
</reference>
<evidence type="ECO:0000256" key="4">
    <source>
        <dbReference type="ARBA" id="ARBA00022617"/>
    </source>
</evidence>
<evidence type="ECO:0000256" key="8">
    <source>
        <dbReference type="ARBA" id="ARBA00023002"/>
    </source>
</evidence>
<comment type="similarity">
    <text evidence="3 13">Belongs to the cytochrome P450 family.</text>
</comment>
<evidence type="ECO:0000256" key="13">
    <source>
        <dbReference type="RuleBase" id="RU000461"/>
    </source>
</evidence>
<dbReference type="GO" id="GO:0016020">
    <property type="term" value="C:membrane"/>
    <property type="evidence" value="ECO:0007669"/>
    <property type="project" value="UniProtKB-SubCell"/>
</dbReference>
<evidence type="ECO:0000256" key="5">
    <source>
        <dbReference type="ARBA" id="ARBA00022692"/>
    </source>
</evidence>
<evidence type="ECO:0000256" key="12">
    <source>
        <dbReference type="PIRSR" id="PIRSR602401-1"/>
    </source>
</evidence>
<comment type="subcellular location">
    <subcellularLocation>
        <location evidence="2">Membrane</location>
    </subcellularLocation>
</comment>
<dbReference type="AlphaFoldDB" id="A0A1X9H7V4"/>
<feature type="transmembrane region" description="Helical" evidence="14">
    <location>
        <begin position="6"/>
        <end position="27"/>
    </location>
</feature>
<organism evidence="15">
    <name type="scientific">Tripterygium wilfordii</name>
    <name type="common">Thunder God vine</name>
    <dbReference type="NCBI Taxonomy" id="458696"/>
    <lineage>
        <taxon>Eukaryota</taxon>
        <taxon>Viridiplantae</taxon>
        <taxon>Streptophyta</taxon>
        <taxon>Embryophyta</taxon>
        <taxon>Tracheophyta</taxon>
        <taxon>Spermatophyta</taxon>
        <taxon>Magnoliopsida</taxon>
        <taxon>eudicotyledons</taxon>
        <taxon>Gunneridae</taxon>
        <taxon>Pentapetalae</taxon>
        <taxon>rosids</taxon>
        <taxon>fabids</taxon>
        <taxon>Celastrales</taxon>
        <taxon>Celastraceae</taxon>
        <taxon>Tripterygium</taxon>
    </lineage>
</organism>
<evidence type="ECO:0000256" key="11">
    <source>
        <dbReference type="ARBA" id="ARBA00023136"/>
    </source>
</evidence>
<dbReference type="InterPro" id="IPR017972">
    <property type="entry name" value="Cyt_P450_CS"/>
</dbReference>
<dbReference type="InterPro" id="IPR001128">
    <property type="entry name" value="Cyt_P450"/>
</dbReference>
<evidence type="ECO:0000256" key="7">
    <source>
        <dbReference type="ARBA" id="ARBA00022989"/>
    </source>
</evidence>
<evidence type="ECO:0000256" key="1">
    <source>
        <dbReference type="ARBA" id="ARBA00001971"/>
    </source>
</evidence>
<evidence type="ECO:0000256" key="10">
    <source>
        <dbReference type="ARBA" id="ARBA00023033"/>
    </source>
</evidence>
<keyword evidence="11 14" id="KW-0472">Membrane</keyword>
<dbReference type="PANTHER" id="PTHR47947:SF26">
    <property type="entry name" value="CYTOCHROME P450"/>
    <property type="match status" value="1"/>
</dbReference>
<dbReference type="GO" id="GO:0020037">
    <property type="term" value="F:heme binding"/>
    <property type="evidence" value="ECO:0007669"/>
    <property type="project" value="InterPro"/>
</dbReference>
<keyword evidence="7 14" id="KW-1133">Transmembrane helix</keyword>
<dbReference type="PROSITE" id="PS00086">
    <property type="entry name" value="CYTOCHROME_P450"/>
    <property type="match status" value="1"/>
</dbReference>